<evidence type="ECO:0000256" key="5">
    <source>
        <dbReference type="ARBA" id="ARBA00022694"/>
    </source>
</evidence>
<evidence type="ECO:0000256" key="1">
    <source>
        <dbReference type="ARBA" id="ARBA00022555"/>
    </source>
</evidence>
<comment type="caution">
    <text evidence="9">The sequence shown here is derived from an EMBL/GenBank/DDBJ whole genome shotgun (WGS) entry which is preliminary data.</text>
</comment>
<keyword evidence="5 8" id="KW-0819">tRNA processing</keyword>
<keyword evidence="4 8" id="KW-0949">S-adenosyl-L-methionine</keyword>
<organism evidence="9 10">
    <name type="scientific">Candidatus Thalassarchaeum betae</name>
    <dbReference type="NCBI Taxonomy" id="2599289"/>
    <lineage>
        <taxon>Archaea</taxon>
        <taxon>Methanobacteriati</taxon>
        <taxon>Thermoplasmatota</taxon>
        <taxon>Candidatus Poseidoniia</taxon>
        <taxon>Candidatus Poseidoniales</taxon>
        <taxon>Candidatus Thalassarchaeaceae</taxon>
        <taxon>Candidatus Thalassarchaeum</taxon>
    </lineage>
</organism>
<dbReference type="PANTHER" id="PTHR10631">
    <property type="entry name" value="N 2 ,N 2 -DIMETHYLGUANOSINE TRNA METHYLTRANSFERASE"/>
    <property type="match status" value="1"/>
</dbReference>
<evidence type="ECO:0000256" key="8">
    <source>
        <dbReference type="PROSITE-ProRule" id="PRU00958"/>
    </source>
</evidence>
<dbReference type="InterPro" id="IPR029063">
    <property type="entry name" value="SAM-dependent_MTases_sf"/>
</dbReference>
<dbReference type="SUPFAM" id="SSF53335">
    <property type="entry name" value="S-adenosyl-L-methionine-dependent methyltransferases"/>
    <property type="match status" value="1"/>
</dbReference>
<sequence length="443" mass="47605">MESPEPEGWPGVLHREGRTLCRLAVDPAGAGLGPAAKGEGAVFHNPAMAGSRTRSVLLMQHAIEAGLLGEGTLYALDGLSASGLRARRWLNELPADSAARISATMGDMDPVALDWAMRCHEEFPPEHGEGELIAHLGDLRTAVLEHGRHWVDIDPYGPPLPFLDTAIQSLARRGVMEVSATDSAALTGSSKSALLRRYGARVRTDGLAHDSGLRVLLATLARAAARHERSIEPLMSIWDSHLLRVSVCVRRGVEGANEVEDSLGWRVSSPTAEEVGSSISTGLHPQTSLDSLPMHCFLPLSHPIGRSDERVSGPLWIGSIGQRDAMASLTEERALEMCGPPVAEDDPVGWSDRDFDYECRRVARSVRHISQEAEVIDAAHLILVDDLSSWLGSGSPPSPRAMVDALREAGHRAAVAHYGKPAFRTDAPWDAIVGASTKPQPPM</sequence>
<protein>
    <recommendedName>
        <fullName evidence="7">tRNA (guanine(26)-N(2))-dimethyltransferase</fullName>
        <ecNumber evidence="7">2.1.1.216</ecNumber>
    </recommendedName>
</protein>
<keyword evidence="6 8" id="KW-0694">RNA-binding</keyword>
<dbReference type="Proteomes" id="UP000248161">
    <property type="component" value="Unassembled WGS sequence"/>
</dbReference>
<dbReference type="InterPro" id="IPR002905">
    <property type="entry name" value="Trm1"/>
</dbReference>
<dbReference type="Pfam" id="PF02005">
    <property type="entry name" value="TRM"/>
    <property type="match status" value="1"/>
</dbReference>
<dbReference type="Gene3D" id="3.40.50.150">
    <property type="entry name" value="Vaccinia Virus protein VP39"/>
    <property type="match status" value="1"/>
</dbReference>
<dbReference type="InterPro" id="IPR042296">
    <property type="entry name" value="tRNA_met_Trm1_C"/>
</dbReference>
<dbReference type="EMBL" id="PSPG01000001">
    <property type="protein sequence ID" value="PXF22441.1"/>
    <property type="molecule type" value="Genomic_DNA"/>
</dbReference>
<evidence type="ECO:0000256" key="2">
    <source>
        <dbReference type="ARBA" id="ARBA00022603"/>
    </source>
</evidence>
<dbReference type="GO" id="GO:0002940">
    <property type="term" value="P:tRNA N2-guanine methylation"/>
    <property type="evidence" value="ECO:0007669"/>
    <property type="project" value="TreeGrafter"/>
</dbReference>
<dbReference type="GO" id="GO:0000049">
    <property type="term" value="F:tRNA binding"/>
    <property type="evidence" value="ECO:0007669"/>
    <property type="project" value="UniProtKB-UniRule"/>
</dbReference>
<dbReference type="EC" id="2.1.1.216" evidence="7"/>
<name>A0A2V3HXI5_9ARCH</name>
<keyword evidence="2 8" id="KW-0489">Methyltransferase</keyword>
<proteinExistence type="inferred from homology"/>
<dbReference type="GO" id="GO:0160104">
    <property type="term" value="F:tRNA (guanine(26)-N2)-dimethyltransferase activity"/>
    <property type="evidence" value="ECO:0007669"/>
    <property type="project" value="UniProtKB-EC"/>
</dbReference>
<comment type="similarity">
    <text evidence="8">Belongs to the class I-like SAM-binding methyltransferase superfamily. Trm1 family.</text>
</comment>
<evidence type="ECO:0000256" key="6">
    <source>
        <dbReference type="ARBA" id="ARBA00022884"/>
    </source>
</evidence>
<dbReference type="PROSITE" id="PS51626">
    <property type="entry name" value="SAM_MT_TRM1"/>
    <property type="match status" value="1"/>
</dbReference>
<evidence type="ECO:0000313" key="9">
    <source>
        <dbReference type="EMBL" id="PXF22441.1"/>
    </source>
</evidence>
<accession>A0A2V3HXI5</accession>
<evidence type="ECO:0000256" key="4">
    <source>
        <dbReference type="ARBA" id="ARBA00022691"/>
    </source>
</evidence>
<dbReference type="PANTHER" id="PTHR10631:SF3">
    <property type="entry name" value="TRNA (GUANINE(26)-N(2))-DIMETHYLTRANSFERASE"/>
    <property type="match status" value="1"/>
</dbReference>
<gene>
    <name evidence="9" type="ORF">CXX69_00460</name>
</gene>
<evidence type="ECO:0000313" key="10">
    <source>
        <dbReference type="Proteomes" id="UP000248161"/>
    </source>
</evidence>
<dbReference type="AlphaFoldDB" id="A0A2V3HXI5"/>
<reference evidence="9 10" key="1">
    <citation type="journal article" date="2015" name="Nat. Commun.">
        <title>Genomic and transcriptomic evidence for scavenging of diverse organic compounds by widespread deep-sea archaea.</title>
        <authorList>
            <person name="Li M."/>
            <person name="Baker B.J."/>
            <person name="Anantharaman K."/>
            <person name="Jain S."/>
            <person name="Breier J.A."/>
            <person name="Dick G.J."/>
        </authorList>
    </citation>
    <scope>NUCLEOTIDE SEQUENCE [LARGE SCALE GENOMIC DNA]</scope>
    <source>
        <strain evidence="9">Cayman_51_deep</strain>
    </source>
</reference>
<keyword evidence="1 8" id="KW-0820">tRNA-binding</keyword>
<evidence type="ECO:0000256" key="7">
    <source>
        <dbReference type="ARBA" id="ARBA00039099"/>
    </source>
</evidence>
<dbReference type="Gene3D" id="3.30.56.70">
    <property type="entry name" value="N2,N2-dimethylguanosine tRNA methyltransferase, C-terminal domain"/>
    <property type="match status" value="1"/>
</dbReference>
<evidence type="ECO:0000256" key="3">
    <source>
        <dbReference type="ARBA" id="ARBA00022679"/>
    </source>
</evidence>
<keyword evidence="3 8" id="KW-0808">Transferase</keyword>